<dbReference type="Proteomes" id="UP001501442">
    <property type="component" value="Unassembled WGS sequence"/>
</dbReference>
<accession>A0ABP8U843</accession>
<evidence type="ECO:0000313" key="2">
    <source>
        <dbReference type="Proteomes" id="UP001501442"/>
    </source>
</evidence>
<sequence length="542" mass="56256">MADSGTGARNAVAATSDAATVPGTAADYGVAGDRGRSAGPVVVGPFASVGRLAQTWADPATGTLGRGPLSQTRLFYAVADGPDGRVVRFSTDLADVAGTGSVPWAAAVAAALAGQPVPMPLTPYEGIFQLACGTTLSTPGGRERLTLDEFDLADLADQARRILGRPTDPRELVRRALQHAVDEALAAAGGCGVLGDGGGLGAAALAAVDPARLRRLHVHLDVPVLDRRRGRLPAGAEVVDGTEHWRRACDDYVVDAADAGDPWPPAPELLRSAGDEAVPLLSGAGLVRLLTGVADTPGRLCTGWRQLTMAAPFPTLFGRPWWRAWSPPRGDAPASPYDHAHPPDDAEALLPGGWISPVVAEAGGAVTSAQTASHLLPLVDDTTGAVPGAEALHAVLDILERPPPAPGNRRIDPVLVCAHPVVLGAAVLLARHGRLQVRRRDGHFQAAPLLHDLVPPGRRPGDVTPDERDGLLAAAFVTRRLVTPAQRAALLAQADGSPWIVHDRLHAALTDPMRMLADARALRRLCVAAACHPDLLATGGRS</sequence>
<protein>
    <submittedName>
        <fullName evidence="1">Uncharacterized protein</fullName>
    </submittedName>
</protein>
<reference evidence="2" key="1">
    <citation type="journal article" date="2019" name="Int. J. Syst. Evol. Microbiol.">
        <title>The Global Catalogue of Microorganisms (GCM) 10K type strain sequencing project: providing services to taxonomists for standard genome sequencing and annotation.</title>
        <authorList>
            <consortium name="The Broad Institute Genomics Platform"/>
            <consortium name="The Broad Institute Genome Sequencing Center for Infectious Disease"/>
            <person name="Wu L."/>
            <person name="Ma J."/>
        </authorList>
    </citation>
    <scope>NUCLEOTIDE SEQUENCE [LARGE SCALE GENOMIC DNA]</scope>
    <source>
        <strain evidence="2">JCM 17939</strain>
    </source>
</reference>
<proteinExistence type="predicted"/>
<gene>
    <name evidence="1" type="ORF">GCM10023196_022720</name>
</gene>
<name>A0ABP8U843_9ACTN</name>
<organism evidence="1 2">
    <name type="scientific">Actinoallomurus vinaceus</name>
    <dbReference type="NCBI Taxonomy" id="1080074"/>
    <lineage>
        <taxon>Bacteria</taxon>
        <taxon>Bacillati</taxon>
        <taxon>Actinomycetota</taxon>
        <taxon>Actinomycetes</taxon>
        <taxon>Streptosporangiales</taxon>
        <taxon>Thermomonosporaceae</taxon>
        <taxon>Actinoallomurus</taxon>
    </lineage>
</organism>
<evidence type="ECO:0000313" key="1">
    <source>
        <dbReference type="EMBL" id="GAA4624065.1"/>
    </source>
</evidence>
<keyword evidence="2" id="KW-1185">Reference proteome</keyword>
<dbReference type="EMBL" id="BAABHK010000003">
    <property type="protein sequence ID" value="GAA4624065.1"/>
    <property type="molecule type" value="Genomic_DNA"/>
</dbReference>
<comment type="caution">
    <text evidence="1">The sequence shown here is derived from an EMBL/GenBank/DDBJ whole genome shotgun (WGS) entry which is preliminary data.</text>
</comment>